<dbReference type="Proteomes" id="UP000503840">
    <property type="component" value="Unassembled WGS sequence"/>
</dbReference>
<evidence type="ECO:0000313" key="1">
    <source>
        <dbReference type="EMBL" id="GFM33747.1"/>
    </source>
</evidence>
<dbReference type="AlphaFoldDB" id="A0A7J0BJ56"/>
<sequence>MEARDLELLEKYLPQDLELKTLWDEHIIYKKKLEKLESKIVRTPSEDKTLKEIKKQKLEGKTRLHGILDRYRNAEG</sequence>
<organism evidence="1 2">
    <name type="scientific">Desulfovibrio subterraneus</name>
    <dbReference type="NCBI Taxonomy" id="2718620"/>
    <lineage>
        <taxon>Bacteria</taxon>
        <taxon>Pseudomonadati</taxon>
        <taxon>Thermodesulfobacteriota</taxon>
        <taxon>Desulfovibrionia</taxon>
        <taxon>Desulfovibrionales</taxon>
        <taxon>Desulfovibrionaceae</taxon>
        <taxon>Desulfovibrio</taxon>
    </lineage>
</organism>
<dbReference type="Gene3D" id="6.10.280.50">
    <property type="match status" value="1"/>
</dbReference>
<evidence type="ECO:0000313" key="2">
    <source>
        <dbReference type="Proteomes" id="UP000503840"/>
    </source>
</evidence>
<name>A0A7J0BJ56_9BACT</name>
<evidence type="ECO:0008006" key="3">
    <source>
        <dbReference type="Google" id="ProtNLM"/>
    </source>
</evidence>
<proteinExistence type="predicted"/>
<dbReference type="RefSeq" id="WP_174405379.1">
    <property type="nucleotide sequence ID" value="NZ_BLVO01000013.1"/>
</dbReference>
<gene>
    <name evidence="1" type="ORF">DSM101010T_21120</name>
</gene>
<dbReference type="EMBL" id="BLVO01000013">
    <property type="protein sequence ID" value="GFM33747.1"/>
    <property type="molecule type" value="Genomic_DNA"/>
</dbReference>
<dbReference type="InterPro" id="IPR038444">
    <property type="entry name" value="DUF465_sf"/>
</dbReference>
<protein>
    <recommendedName>
        <fullName evidence="3">DUF465 domain-containing protein</fullName>
    </recommendedName>
</protein>
<accession>A0A7J0BJ56</accession>
<reference evidence="1 2" key="1">
    <citation type="submission" date="2020-05" db="EMBL/GenBank/DDBJ databases">
        <title>Draft genome sequence of Desulfovibrio sp. strain HN2T.</title>
        <authorList>
            <person name="Ueno A."/>
            <person name="Tamazawa S."/>
            <person name="Tamamura S."/>
            <person name="Murakami T."/>
            <person name="Kiyama T."/>
            <person name="Inomata H."/>
            <person name="Amano Y."/>
            <person name="Miyakawa K."/>
            <person name="Tamaki H."/>
            <person name="Naganuma T."/>
            <person name="Kaneko K."/>
        </authorList>
    </citation>
    <scope>NUCLEOTIDE SEQUENCE [LARGE SCALE GENOMIC DNA]</scope>
    <source>
        <strain evidence="1 2">HN2</strain>
    </source>
</reference>
<keyword evidence="2" id="KW-1185">Reference proteome</keyword>
<comment type="caution">
    <text evidence="1">The sequence shown here is derived from an EMBL/GenBank/DDBJ whole genome shotgun (WGS) entry which is preliminary data.</text>
</comment>